<keyword evidence="6" id="KW-1185">Reference proteome</keyword>
<evidence type="ECO:0000256" key="1">
    <source>
        <dbReference type="ARBA" id="ARBA00038376"/>
    </source>
</evidence>
<dbReference type="GO" id="GO:0003824">
    <property type="term" value="F:catalytic activity"/>
    <property type="evidence" value="ECO:0007669"/>
    <property type="project" value="InterPro"/>
</dbReference>
<dbReference type="InterPro" id="IPR036291">
    <property type="entry name" value="NAD(P)-bd_dom_sf"/>
</dbReference>
<protein>
    <recommendedName>
        <fullName evidence="7">NAD(P)-binding domain-containing protein</fullName>
    </recommendedName>
</protein>
<dbReference type="SUPFAM" id="SSF51735">
    <property type="entry name" value="NAD(P)-binding Rossmann-fold domains"/>
    <property type="match status" value="1"/>
</dbReference>
<feature type="domain" description="NAD(P)-binding" evidence="4">
    <location>
        <begin position="9"/>
        <end position="220"/>
    </location>
</feature>
<dbReference type="InterPro" id="IPR016040">
    <property type="entry name" value="NAD(P)-bd_dom"/>
</dbReference>
<evidence type="ECO:0000256" key="2">
    <source>
        <dbReference type="SAM" id="MobiDB-lite"/>
    </source>
</evidence>
<dbReference type="AlphaFoldDB" id="A0A423VVD5"/>
<evidence type="ECO:0000313" key="6">
    <source>
        <dbReference type="Proteomes" id="UP000283895"/>
    </source>
</evidence>
<evidence type="ECO:0000259" key="4">
    <source>
        <dbReference type="Pfam" id="PF13460"/>
    </source>
</evidence>
<dbReference type="Pfam" id="PF13460">
    <property type="entry name" value="NAD_binding_10"/>
    <property type="match status" value="1"/>
</dbReference>
<dbReference type="Gene3D" id="2.70.98.40">
    <property type="entry name" value="Glycoside hydrolase, family 65, N-terminal domain"/>
    <property type="match status" value="1"/>
</dbReference>
<evidence type="ECO:0000313" key="5">
    <source>
        <dbReference type="EMBL" id="ROV95002.1"/>
    </source>
</evidence>
<dbReference type="PANTHER" id="PTHR15020:SF50">
    <property type="entry name" value="UPF0659 PROTEIN YMR090W"/>
    <property type="match status" value="1"/>
</dbReference>
<sequence length="580" mass="61815">MSKHVLVLGGHGKVAQLLTPLLLKKSWTVTSIIRAQEQVPTVQKLGDSLQGKLNVLVRSIEDVKSESQAKTILDEVKPDYVVWSAGAGGKGGAERTFAIDRDAAIHFIRASANSPNITRFLMVSYLASRRSKPSWWDEDGWKGAEEVNYKILPTYYKAKIAADEVLYEESAKKGTAFVGINLRPGSLTDEPAGRVELGRTKTSRGAVSRESVAQVAAALLGVEGVRNSWIDLLDGEEDIDAAAQRVVKEGVDAAEGGRSEGDSDFITWSGETYTSTSAGYMGLGQSSLGPFFEASRPDDGVSPRHTFATITGFWHDAEGRHDSSIAGIPHFTDLLVQACGSTLNGSVDTAEISDFKTTLSFLDGVATWAYRWTPPGCADQDGTTTTVLDIAYEAFLSLDNKQLAAVRLEVALGGSSGGPDVVDVGLVDMLDGRSADRTSNFQSRFFPGPKRGILAGVSPAGRDDEDDTIRAAAAAYVYSTVSGPDFPPYATSMSSDPDTSSVSQTYTVQLGPGVERLKTTVVKYVGVAATEHFENAPNLAMQTAIQASKAGWDAIRSAHGATHKESDHVGSEPGTGHDEL</sequence>
<dbReference type="Pfam" id="PF03636">
    <property type="entry name" value="Glyco_hydro_65N"/>
    <property type="match status" value="1"/>
</dbReference>
<dbReference type="Proteomes" id="UP000283895">
    <property type="component" value="Unassembled WGS sequence"/>
</dbReference>
<dbReference type="GO" id="GO:0005975">
    <property type="term" value="P:carbohydrate metabolic process"/>
    <property type="evidence" value="ECO:0007669"/>
    <property type="project" value="InterPro"/>
</dbReference>
<evidence type="ECO:0000259" key="3">
    <source>
        <dbReference type="Pfam" id="PF03636"/>
    </source>
</evidence>
<proteinExistence type="inferred from homology"/>
<comment type="similarity">
    <text evidence="1">Belongs to the avfA family.</text>
</comment>
<organism evidence="5 6">
    <name type="scientific">Cytospora schulzeri</name>
    <dbReference type="NCBI Taxonomy" id="448051"/>
    <lineage>
        <taxon>Eukaryota</taxon>
        <taxon>Fungi</taxon>
        <taxon>Dikarya</taxon>
        <taxon>Ascomycota</taxon>
        <taxon>Pezizomycotina</taxon>
        <taxon>Sordariomycetes</taxon>
        <taxon>Sordariomycetidae</taxon>
        <taxon>Diaporthales</taxon>
        <taxon>Cytosporaceae</taxon>
        <taxon>Cytospora</taxon>
    </lineage>
</organism>
<dbReference type="InterPro" id="IPR037018">
    <property type="entry name" value="GH65_N"/>
</dbReference>
<feature type="domain" description="Glycoside hydrolase family 65 N-terminal" evidence="3">
    <location>
        <begin position="271"/>
        <end position="529"/>
    </location>
</feature>
<dbReference type="STRING" id="356882.A0A423VVD5"/>
<feature type="compositionally biased region" description="Basic and acidic residues" evidence="2">
    <location>
        <begin position="562"/>
        <end position="580"/>
    </location>
</feature>
<dbReference type="EMBL" id="LKEA01000038">
    <property type="protein sequence ID" value="ROV95002.1"/>
    <property type="molecule type" value="Genomic_DNA"/>
</dbReference>
<dbReference type="InterPro" id="IPR005196">
    <property type="entry name" value="Glyco_hydro_65_N"/>
</dbReference>
<name>A0A423VVD5_9PEZI</name>
<evidence type="ECO:0008006" key="7">
    <source>
        <dbReference type="Google" id="ProtNLM"/>
    </source>
</evidence>
<accession>A0A423VVD5</accession>
<gene>
    <name evidence="5" type="ORF">VMCG_08318</name>
</gene>
<feature type="region of interest" description="Disordered" evidence="2">
    <location>
        <begin position="558"/>
        <end position="580"/>
    </location>
</feature>
<reference evidence="5 6" key="1">
    <citation type="submission" date="2015-09" db="EMBL/GenBank/DDBJ databases">
        <title>Host preference determinants of Valsa canker pathogens revealed by comparative genomics.</title>
        <authorList>
            <person name="Yin Z."/>
            <person name="Huang L."/>
        </authorList>
    </citation>
    <scope>NUCLEOTIDE SEQUENCE [LARGE SCALE GENOMIC DNA]</scope>
    <source>
        <strain evidence="5 6">03-1</strain>
    </source>
</reference>
<dbReference type="InterPro" id="IPR011013">
    <property type="entry name" value="Gal_mutarotase_sf_dom"/>
</dbReference>
<dbReference type="Gene3D" id="3.40.50.720">
    <property type="entry name" value="NAD(P)-binding Rossmann-like Domain"/>
    <property type="match status" value="1"/>
</dbReference>
<dbReference type="SUPFAM" id="SSF74650">
    <property type="entry name" value="Galactose mutarotase-like"/>
    <property type="match status" value="1"/>
</dbReference>
<dbReference type="GO" id="GO:0030246">
    <property type="term" value="F:carbohydrate binding"/>
    <property type="evidence" value="ECO:0007669"/>
    <property type="project" value="InterPro"/>
</dbReference>
<comment type="caution">
    <text evidence="5">The sequence shown here is derived from an EMBL/GenBank/DDBJ whole genome shotgun (WGS) entry which is preliminary data.</text>
</comment>
<dbReference type="OrthoDB" id="10254604at2759"/>
<dbReference type="PANTHER" id="PTHR15020">
    <property type="entry name" value="FLAVIN REDUCTASE-RELATED"/>
    <property type="match status" value="1"/>
</dbReference>